<feature type="compositionally biased region" description="Low complexity" evidence="1">
    <location>
        <begin position="1053"/>
        <end position="1066"/>
    </location>
</feature>
<accession>A0A8J2K4Q7</accession>
<name>A0A8J2K4Q7_9HEXA</name>
<feature type="compositionally biased region" description="Low complexity" evidence="1">
    <location>
        <begin position="468"/>
        <end position="487"/>
    </location>
</feature>
<feature type="region of interest" description="Disordered" evidence="1">
    <location>
        <begin position="563"/>
        <end position="697"/>
    </location>
</feature>
<dbReference type="EMBL" id="CAJVCH010211507">
    <property type="protein sequence ID" value="CAG7731384.1"/>
    <property type="molecule type" value="Genomic_DNA"/>
</dbReference>
<feature type="compositionally biased region" description="Polar residues" evidence="1">
    <location>
        <begin position="1070"/>
        <end position="1080"/>
    </location>
</feature>
<feature type="region of interest" description="Disordered" evidence="1">
    <location>
        <begin position="413"/>
        <end position="493"/>
    </location>
</feature>
<protein>
    <submittedName>
        <fullName evidence="3">Uncharacterized protein</fullName>
    </submittedName>
</protein>
<dbReference type="AlphaFoldDB" id="A0A8J2K4Q7"/>
<feature type="compositionally biased region" description="Basic residues" evidence="1">
    <location>
        <begin position="321"/>
        <end position="335"/>
    </location>
</feature>
<feature type="signal peptide" evidence="2">
    <location>
        <begin position="1"/>
        <end position="19"/>
    </location>
</feature>
<feature type="compositionally biased region" description="Low complexity" evidence="1">
    <location>
        <begin position="1023"/>
        <end position="1038"/>
    </location>
</feature>
<organism evidence="3 4">
    <name type="scientific">Allacma fusca</name>
    <dbReference type="NCBI Taxonomy" id="39272"/>
    <lineage>
        <taxon>Eukaryota</taxon>
        <taxon>Metazoa</taxon>
        <taxon>Ecdysozoa</taxon>
        <taxon>Arthropoda</taxon>
        <taxon>Hexapoda</taxon>
        <taxon>Collembola</taxon>
        <taxon>Symphypleona</taxon>
        <taxon>Sminthuridae</taxon>
        <taxon>Allacma</taxon>
    </lineage>
</organism>
<proteinExistence type="predicted"/>
<keyword evidence="4" id="KW-1185">Reference proteome</keyword>
<evidence type="ECO:0000256" key="1">
    <source>
        <dbReference type="SAM" id="MobiDB-lite"/>
    </source>
</evidence>
<evidence type="ECO:0000256" key="2">
    <source>
        <dbReference type="SAM" id="SignalP"/>
    </source>
</evidence>
<feature type="chain" id="PRO_5035204413" evidence="2">
    <location>
        <begin position="20"/>
        <end position="1124"/>
    </location>
</feature>
<feature type="compositionally biased region" description="Polar residues" evidence="1">
    <location>
        <begin position="727"/>
        <end position="737"/>
    </location>
</feature>
<feature type="compositionally biased region" description="Polar residues" evidence="1">
    <location>
        <begin position="445"/>
        <end position="467"/>
    </location>
</feature>
<feature type="region of interest" description="Disordered" evidence="1">
    <location>
        <begin position="524"/>
        <end position="549"/>
    </location>
</feature>
<evidence type="ECO:0000313" key="3">
    <source>
        <dbReference type="EMBL" id="CAG7731384.1"/>
    </source>
</evidence>
<gene>
    <name evidence="3" type="ORF">AFUS01_LOCUS19979</name>
</gene>
<dbReference type="Proteomes" id="UP000708208">
    <property type="component" value="Unassembled WGS sequence"/>
</dbReference>
<feature type="compositionally biased region" description="Low complexity" evidence="1">
    <location>
        <begin position="819"/>
        <end position="996"/>
    </location>
</feature>
<feature type="compositionally biased region" description="Polar residues" evidence="1">
    <location>
        <begin position="668"/>
        <end position="681"/>
    </location>
</feature>
<feature type="compositionally biased region" description="Polar residues" evidence="1">
    <location>
        <begin position="344"/>
        <end position="364"/>
    </location>
</feature>
<feature type="compositionally biased region" description="Low complexity" evidence="1">
    <location>
        <begin position="304"/>
        <end position="320"/>
    </location>
</feature>
<feature type="compositionally biased region" description="Polar residues" evidence="1">
    <location>
        <begin position="998"/>
        <end position="1022"/>
    </location>
</feature>
<feature type="compositionally biased region" description="Gly residues" evidence="1">
    <location>
        <begin position="578"/>
        <end position="613"/>
    </location>
</feature>
<reference evidence="3" key="1">
    <citation type="submission" date="2021-06" db="EMBL/GenBank/DDBJ databases">
        <authorList>
            <person name="Hodson N. C."/>
            <person name="Mongue J. A."/>
            <person name="Jaron S. K."/>
        </authorList>
    </citation>
    <scope>NUCLEOTIDE SEQUENCE</scope>
</reference>
<sequence>MKKWGILFVLSITVLPSFAQITYTNSLASPLTLSIQQDTSNPGSYYVIRPQHLLPSPYTAQQSQLISAVLDSNRQPASEVNSVNTVSGNTLQLSPVSVGRINPQSQVSLTQPVNVVKYTLVRSSSTLAGGYRNQPRQEITEDQETIPEAEEDDVEDLSPSDIDETVTDEENNDGPAEDEEEAEDEDESQAEAPVARPVKPTRPRGSSSKKETSRARSSTTAKRPKKIIAQAPEEVEDEGEDPEDEAVEEEETTTAKPQARRRTKSKSKQGVRSGNGKERSGKSRSSSREEIGERVSPKLKYGVSRTRTTSSSRKQTSRSQTTRKSKQSGRARKPQRAQDEESQNESPSSADPVNQGGYSISPATVETIAPGDSIDGSSVGGANIQLATISPESQNQVLSNLITTLQRTAPITSISTSGASPSQLPSPAGASPASTPAQVSALSGGYSSPQQNVPQQIQSNTRQPLQQGSPSNLNSGGSSSGLSSSPSLDRLVDSERDYRVVPALSYEVANGNYIVPSLDNGSGELIPSSQQANPNQIRSQYQTQSPISQQNSINQNQYGAPIQNQGQQISSSPQFGGQNNGQGSPFGGQSNGQGSQFGGQSNGQGSQFGGQINGQGPQFQNNGNIPSVQYGVPSFIDHGGSNNGQYGFQGQSSGQGIQGNPNSNQGSIQFGDNGITNQRPVQSDGEFSDEYEPPNTPVATMTVRFSQNANSNSNPLVGVENPDAFSMPQSSQPEESVNNAIPQNTLREAINLVAMFAQSQVSGQNVVGSQNGVSTQFSVSPSQVFIPTEEAAEDIFRDPVPNIRNIQLAASDGNSGNDNGIQNSQSGYNNQQYSQQNVDDNQLSQQQGYSNQQSTQNGLGNQQQSYSNQQSAQNGLGNQQQSYSSQESSQNIGGNQQQSYGSPQSSQNGLGNQQQQSYSNQRSSSQLGLGSQQSQIQQQGYSNQPQSSQTGSGNQQSQIQQQGYRSQQGSSQNVVGNQQSQGSQQQSYRSQQRVQSPAARSQQDQIQQIVYRNQQSSQQAGLGNQQSQGYRNQQQSSQVDQELSEEQPNTYISQAAQSSRAQPQPAYGSPISTDSGSEVTKVTGLSLAYPNSKNNQQPAGTTSGRTTQTIFRTISNLLTRSYRP</sequence>
<feature type="compositionally biased region" description="Low complexity" evidence="1">
    <location>
        <begin position="614"/>
        <end position="626"/>
    </location>
</feature>
<feature type="compositionally biased region" description="Acidic residues" evidence="1">
    <location>
        <begin position="140"/>
        <end position="189"/>
    </location>
</feature>
<feature type="region of interest" description="Disordered" evidence="1">
    <location>
        <begin position="128"/>
        <end position="380"/>
    </location>
</feature>
<feature type="compositionally biased region" description="Low complexity" evidence="1">
    <location>
        <begin position="639"/>
        <end position="667"/>
    </location>
</feature>
<comment type="caution">
    <text evidence="3">The sequence shown here is derived from an EMBL/GenBank/DDBJ whole genome shotgun (WGS) entry which is preliminary data.</text>
</comment>
<feature type="compositionally biased region" description="Low complexity" evidence="1">
    <location>
        <begin position="417"/>
        <end position="438"/>
    </location>
</feature>
<feature type="compositionally biased region" description="Basic and acidic residues" evidence="1">
    <location>
        <begin position="275"/>
        <end position="296"/>
    </location>
</feature>
<feature type="region of interest" description="Disordered" evidence="1">
    <location>
        <begin position="709"/>
        <end position="737"/>
    </location>
</feature>
<feature type="region of interest" description="Disordered" evidence="1">
    <location>
        <begin position="809"/>
        <end position="1107"/>
    </location>
</feature>
<feature type="compositionally biased region" description="Basic residues" evidence="1">
    <location>
        <begin position="258"/>
        <end position="269"/>
    </location>
</feature>
<evidence type="ECO:0000313" key="4">
    <source>
        <dbReference type="Proteomes" id="UP000708208"/>
    </source>
</evidence>
<feature type="compositionally biased region" description="Polar residues" evidence="1">
    <location>
        <begin position="527"/>
        <end position="541"/>
    </location>
</feature>
<feature type="compositionally biased region" description="Acidic residues" evidence="1">
    <location>
        <begin position="233"/>
        <end position="252"/>
    </location>
</feature>
<keyword evidence="2" id="KW-0732">Signal</keyword>
<feature type="compositionally biased region" description="Polar residues" evidence="1">
    <location>
        <begin position="1089"/>
        <end position="1107"/>
    </location>
</feature>